<feature type="region of interest" description="Disordered" evidence="1">
    <location>
        <begin position="40"/>
        <end position="67"/>
    </location>
</feature>
<dbReference type="Proteomes" id="UP000568877">
    <property type="component" value="Unassembled WGS sequence"/>
</dbReference>
<dbReference type="EMBL" id="BLSA01001013">
    <property type="protein sequence ID" value="GFP34184.1"/>
    <property type="molecule type" value="Genomic_DNA"/>
</dbReference>
<evidence type="ECO:0000256" key="1">
    <source>
        <dbReference type="SAM" id="MobiDB-lite"/>
    </source>
</evidence>
<comment type="caution">
    <text evidence="2">The sequence shown here is derived from an EMBL/GenBank/DDBJ whole genome shotgun (WGS) entry which is preliminary data.</text>
</comment>
<reference evidence="2 3" key="1">
    <citation type="journal article" date="2020" name="Front. Microbiol.">
        <title>Single-cell genomics of novel Actinobacteria with the Wood-Ljungdahl pathway discovered in a serpentinizing system.</title>
        <authorList>
            <person name="Merino N."/>
            <person name="Kawai M."/>
            <person name="Boyd E.S."/>
            <person name="Colman D.R."/>
            <person name="McGlynn S.E."/>
            <person name="Nealson K.H."/>
            <person name="Kurokawa K."/>
            <person name="Hongoh Y."/>
        </authorList>
    </citation>
    <scope>NUCLEOTIDE SEQUENCE [LARGE SCALE GENOMIC DNA]</scope>
    <source>
        <strain evidence="2 3">S42</strain>
    </source>
</reference>
<gene>
    <name evidence="2" type="ORF">HKBW3S42_02524</name>
</gene>
<accession>A0A6V8PR02</accession>
<proteinExistence type="predicted"/>
<organism evidence="2 3">
    <name type="scientific">Candidatus Hakubella thermalkaliphila</name>
    <dbReference type="NCBI Taxonomy" id="2754717"/>
    <lineage>
        <taxon>Bacteria</taxon>
        <taxon>Bacillati</taxon>
        <taxon>Actinomycetota</taxon>
        <taxon>Actinomycetota incertae sedis</taxon>
        <taxon>Candidatus Hakubellales</taxon>
        <taxon>Candidatus Hakubellaceae</taxon>
        <taxon>Candidatus Hakubella</taxon>
    </lineage>
</organism>
<name>A0A6V8PR02_9ACTN</name>
<evidence type="ECO:0000313" key="3">
    <source>
        <dbReference type="Proteomes" id="UP000568877"/>
    </source>
</evidence>
<feature type="non-terminal residue" evidence="2">
    <location>
        <position position="67"/>
    </location>
</feature>
<sequence length="67" mass="7081">MGFLVNYPSLTEGASWAECLAAAHISTGVDFRSSCGIQTYSSKKGRKNQAKPPLTPSLTEGEFSAGK</sequence>
<dbReference type="AlphaFoldDB" id="A0A6V8PR02"/>
<protein>
    <submittedName>
        <fullName evidence="2">Uncharacterized protein</fullName>
    </submittedName>
</protein>
<evidence type="ECO:0000313" key="2">
    <source>
        <dbReference type="EMBL" id="GFP34184.1"/>
    </source>
</evidence>